<dbReference type="eggNOG" id="COG3451">
    <property type="taxonomic scope" value="Bacteria"/>
</dbReference>
<dbReference type="InterPro" id="IPR027417">
    <property type="entry name" value="P-loop_NTPase"/>
</dbReference>
<feature type="compositionally biased region" description="Basic and acidic residues" evidence="1">
    <location>
        <begin position="1"/>
        <end position="12"/>
    </location>
</feature>
<gene>
    <name evidence="3" type="ORF">HMPREF0620_1549</name>
</gene>
<comment type="caution">
    <text evidence="3">The sequence shown here is derived from an EMBL/GenBank/DDBJ whole genome shotgun (WGS) entry which is preliminary data.</text>
</comment>
<dbReference type="Pfam" id="PF19044">
    <property type="entry name" value="P-loop_TraG"/>
    <property type="match status" value="1"/>
</dbReference>
<dbReference type="Gene3D" id="3.40.50.300">
    <property type="entry name" value="P-loop containing nucleotide triphosphate hydrolases"/>
    <property type="match status" value="1"/>
</dbReference>
<evidence type="ECO:0000313" key="3">
    <source>
        <dbReference type="EMBL" id="EFT82864.1"/>
    </source>
</evidence>
<evidence type="ECO:0000313" key="4">
    <source>
        <dbReference type="Proteomes" id="UP000004946"/>
    </source>
</evidence>
<feature type="domain" description="TraG P-loop" evidence="2">
    <location>
        <begin position="446"/>
        <end position="762"/>
    </location>
</feature>
<dbReference type="PANTHER" id="PTHR30121:SF6">
    <property type="entry name" value="SLR6007 PROTEIN"/>
    <property type="match status" value="1"/>
</dbReference>
<dbReference type="CDD" id="cd01127">
    <property type="entry name" value="TrwB_TraG_TraD_VirD4"/>
    <property type="match status" value="1"/>
</dbReference>
<dbReference type="Proteomes" id="UP000004946">
    <property type="component" value="Chromosome"/>
</dbReference>
<feature type="region of interest" description="Disordered" evidence="1">
    <location>
        <begin position="1"/>
        <end position="21"/>
    </location>
</feature>
<evidence type="ECO:0000256" key="1">
    <source>
        <dbReference type="SAM" id="MobiDB-lite"/>
    </source>
</evidence>
<dbReference type="AlphaFoldDB" id="E6K276"/>
<dbReference type="PANTHER" id="PTHR30121">
    <property type="entry name" value="UNCHARACTERIZED PROTEIN YJGR-RELATED"/>
    <property type="match status" value="1"/>
</dbReference>
<dbReference type="SUPFAM" id="SSF52540">
    <property type="entry name" value="P-loop containing nucleoside triphosphate hydrolases"/>
    <property type="match status" value="1"/>
</dbReference>
<evidence type="ECO:0000259" key="2">
    <source>
        <dbReference type="Pfam" id="PF19044"/>
    </source>
</evidence>
<dbReference type="NCBIfam" id="NF045971">
    <property type="entry name" value="conju_CD1110"/>
    <property type="match status" value="1"/>
</dbReference>
<dbReference type="KEGG" id="pdo:PSDT_0137"/>
<reference evidence="3 4" key="1">
    <citation type="submission" date="2010-12" db="EMBL/GenBank/DDBJ databases">
        <authorList>
            <person name="Muzny D."/>
            <person name="Qin X."/>
            <person name="Buhay C."/>
            <person name="Dugan-Rocha S."/>
            <person name="Ding Y."/>
            <person name="Chen G."/>
            <person name="Hawes A."/>
            <person name="Holder M."/>
            <person name="Jhangiani S."/>
            <person name="Johnson A."/>
            <person name="Khan Z."/>
            <person name="Li Z."/>
            <person name="Liu W."/>
            <person name="Liu X."/>
            <person name="Perez L."/>
            <person name="Shen H."/>
            <person name="Wang Q."/>
            <person name="Watt J."/>
            <person name="Xi L."/>
            <person name="Xin Y."/>
            <person name="Zhou J."/>
            <person name="Deng J."/>
            <person name="Jiang H."/>
            <person name="Liu Y."/>
            <person name="Qu J."/>
            <person name="Song X.-Z."/>
            <person name="Zhang L."/>
            <person name="Villasana D."/>
            <person name="Johnson A."/>
            <person name="Liu J."/>
            <person name="Liyanage D."/>
            <person name="Lorensuhewa L."/>
            <person name="Robinson T."/>
            <person name="Song A."/>
            <person name="Song B.-B."/>
            <person name="Dinh H."/>
            <person name="Thornton R."/>
            <person name="Coyle M."/>
            <person name="Francisco L."/>
            <person name="Jackson L."/>
            <person name="Javaid M."/>
            <person name="Korchina V."/>
            <person name="Kovar C."/>
            <person name="Mata R."/>
            <person name="Mathew T."/>
            <person name="Ngo R."/>
            <person name="Nguyen L."/>
            <person name="Nguyen N."/>
            <person name="Okwuonu G."/>
            <person name="Ongeri F."/>
            <person name="Pham C."/>
            <person name="Simmons D."/>
            <person name="Wilczek-Boney K."/>
            <person name="Hale W."/>
            <person name="Jakkamsetti A."/>
            <person name="Pham P."/>
            <person name="Ruth R."/>
            <person name="San Lucas F."/>
            <person name="Warren J."/>
            <person name="Zhang J."/>
            <person name="Zhao Z."/>
            <person name="Zhou C."/>
            <person name="Zhu D."/>
            <person name="Lee S."/>
            <person name="Bess C."/>
            <person name="Blankenburg K."/>
            <person name="Forbes L."/>
            <person name="Fu Q."/>
            <person name="Gubbala S."/>
            <person name="Hirani K."/>
            <person name="Jayaseelan J.C."/>
            <person name="Lara F."/>
            <person name="Munidasa M."/>
            <person name="Palculict T."/>
            <person name="Patil S."/>
            <person name="Pu L.-L."/>
            <person name="Saada N."/>
            <person name="Tang L."/>
            <person name="Weissenberger G."/>
            <person name="Zhu Y."/>
            <person name="Hemphill L."/>
            <person name="Shang Y."/>
            <person name="Youmans B."/>
            <person name="Ayvaz T."/>
            <person name="Ross M."/>
            <person name="Santibanez J."/>
            <person name="Aqrawi P."/>
            <person name="Gross S."/>
            <person name="Joshi V."/>
            <person name="Fowler G."/>
            <person name="Nazareth L."/>
            <person name="Reid J."/>
            <person name="Worley K."/>
            <person name="Petrosino J."/>
            <person name="Highlander S."/>
            <person name="Gibbs R."/>
        </authorList>
    </citation>
    <scope>NUCLEOTIDE SEQUENCE [LARGE SCALE GENOMIC DNA]</scope>
    <source>
        <strain evidence="3 4">DSM 10105</strain>
    </source>
</reference>
<protein>
    <recommendedName>
        <fullName evidence="2">TraG P-loop domain-containing protein</fullName>
    </recommendedName>
</protein>
<name>E6K276_PARDN</name>
<organism evidence="3 4">
    <name type="scientific">Parascardovia denticolens DSM 10105 = JCM 12538</name>
    <dbReference type="NCBI Taxonomy" id="864564"/>
    <lineage>
        <taxon>Bacteria</taxon>
        <taxon>Bacillati</taxon>
        <taxon>Actinomycetota</taxon>
        <taxon>Actinomycetes</taxon>
        <taxon>Bifidobacteriales</taxon>
        <taxon>Bifidobacteriaceae</taxon>
        <taxon>Parascardovia</taxon>
    </lineage>
</organism>
<keyword evidence="4" id="KW-1185">Reference proteome</keyword>
<dbReference type="InterPro" id="IPR043964">
    <property type="entry name" value="P-loop_TraG"/>
</dbReference>
<proteinExistence type="predicted"/>
<dbReference type="EMBL" id="AEON01000002">
    <property type="protein sequence ID" value="EFT82864.1"/>
    <property type="molecule type" value="Genomic_DNA"/>
</dbReference>
<dbReference type="PATRIC" id="fig|864564.6.peg.151"/>
<sequence length="813" mass="89945">MFGLPVKDKEGKSAPAGADRRRARLARRRAATASSMIFLDGLRPDGVAYVGDGWWSVTVMISDVNYQLATVEAQKKILNGWMGTLNMFDENTRIQVTSANRVLDGAGLSRGVRMEGRGDRLDAYRRAFNDLAGGQLKGLASSTVTDKYVTISVQEADQDRAVGRLNRLVASLRSQLAAMGCQADQLDRTGRLRVLHSMLQPGEPFTFSEEAFARAPKDMRAKDFIVPWAMDFTDKDRIKLSSMDEVWMSHVWLDSWPAQLTDTLVSDLADITASIVVTVHIRPWDRADGLERVKAKQAGVKSEYDRSVQSLARQGLTAESVPDSITERVDEMTSLLDQLRSSNQRILDTLVLVSVSASSKDELDMVISEVQRVARRLSCRMSVTRYMMPEALNAMLPLGDNRLPMRRALTTDSASILIPFTAQEIMEPHGLFYGVNERSGNPVIVNRAAHMNSNGFILGTTGSGKSQSAKAEIAQRVLDSADRVVIIDPEHEYVQLAQALGGTVVTVSADSAQHMNPLDIDLMGSDETDPVRAKVSVVLDLLGSLMGGTTGLSQLKRSMIDTAAMNVYRIARSQLNATGRYDQPTLVDLKEQIRRLYVQVDNPSPEAADLVTELEMFTTGSSSGFAHRTNVDLTGQFLVFDVSALAGEVQTFGMMVILDQIWSLVRANRDTGLRTWLYVDEFHRFFHNEYSIRSFLDIYKRARKYGLGVTGITQNIDELLSNDQARLMLSNADFLLLMNQKTTDATMLQELLELSDEQVRLMTNARSGNGLLNTNGVSLGVDNRMDQGNLLARLYSTRFGDSLPVLPTSSVKE</sequence>
<accession>E6K276</accession>
<dbReference type="InterPro" id="IPR051162">
    <property type="entry name" value="T4SS_component"/>
</dbReference>
<dbReference type="HOGENOM" id="CLU_009097_2_0_11"/>
<dbReference type="Gene3D" id="1.10.8.730">
    <property type="match status" value="1"/>
</dbReference>